<evidence type="ECO:0000313" key="12">
    <source>
        <dbReference type="EMBL" id="PIC27911.1"/>
    </source>
</evidence>
<keyword evidence="7 8" id="KW-0687">Ribonucleoprotein</keyword>
<dbReference type="Pfam" id="PF21800">
    <property type="entry name" value="KH_KRR1_2nd"/>
    <property type="match status" value="1"/>
</dbReference>
<feature type="region of interest" description="Disordered" evidence="9">
    <location>
        <begin position="255"/>
        <end position="284"/>
    </location>
</feature>
<keyword evidence="6 8" id="KW-0539">Nucleus</keyword>
<dbReference type="PANTHER" id="PTHR12581:SF0">
    <property type="entry name" value="KRR1 SMALL SUBUNIT PROCESSOME COMPONENT HOMOLOG"/>
    <property type="match status" value="1"/>
</dbReference>
<dbReference type="InterPro" id="IPR048550">
    <property type="entry name" value="KRR1-like_KH1_euk"/>
</dbReference>
<keyword evidence="13" id="KW-1185">Reference proteome</keyword>
<dbReference type="SUPFAM" id="SSF54791">
    <property type="entry name" value="Eukaryotic type KH-domain (KH-domain type I)"/>
    <property type="match status" value="1"/>
</dbReference>
<comment type="caution">
    <text evidence="12">The sequence shown here is derived from an EMBL/GenBank/DDBJ whole genome shotgun (WGS) entry which is preliminary data.</text>
</comment>
<feature type="region of interest" description="Disordered" evidence="9">
    <location>
        <begin position="326"/>
        <end position="371"/>
    </location>
</feature>
<gene>
    <name evidence="12" type="primary">Cni-C05C8.2</name>
    <name evidence="12" type="synonym">Cnig_chr_V.g20013</name>
    <name evidence="12" type="ORF">B9Z55_020013</name>
</gene>
<comment type="subunit">
    <text evidence="8">Component of the ribosomal small subunit (SSU) processome.</text>
</comment>
<dbReference type="Gene3D" id="3.30.1370.10">
    <property type="entry name" value="K Homology domain, type 1"/>
    <property type="match status" value="2"/>
</dbReference>
<evidence type="ECO:0000256" key="7">
    <source>
        <dbReference type="ARBA" id="ARBA00023274"/>
    </source>
</evidence>
<comment type="subcellular location">
    <subcellularLocation>
        <location evidence="1 8">Nucleus</location>
        <location evidence="1 8">Nucleolus</location>
    </subcellularLocation>
</comment>
<keyword evidence="4 8" id="KW-0698">rRNA processing</keyword>
<name>A0A2G5TLD1_9PELO</name>
<evidence type="ECO:0000256" key="9">
    <source>
        <dbReference type="SAM" id="MobiDB-lite"/>
    </source>
</evidence>
<dbReference type="GO" id="GO:0003723">
    <property type="term" value="F:RNA binding"/>
    <property type="evidence" value="ECO:0007669"/>
    <property type="project" value="UniProtKB-KW"/>
</dbReference>
<keyword evidence="3 8" id="KW-0690">Ribosome biogenesis</keyword>
<feature type="domain" description="KRR1 small subunit processome component second KH" evidence="11">
    <location>
        <begin position="146"/>
        <end position="235"/>
    </location>
</feature>
<reference evidence="13" key="1">
    <citation type="submission" date="2017-10" db="EMBL/GenBank/DDBJ databases">
        <title>Rapid genome shrinkage in a self-fertile nematode reveals novel sperm competition proteins.</title>
        <authorList>
            <person name="Yin D."/>
            <person name="Schwarz E.M."/>
            <person name="Thomas C.G."/>
            <person name="Felde R.L."/>
            <person name="Korf I.F."/>
            <person name="Cutter A.D."/>
            <person name="Schartner C.M."/>
            <person name="Ralston E.J."/>
            <person name="Meyer B.J."/>
            <person name="Haag E.S."/>
        </authorList>
    </citation>
    <scope>NUCLEOTIDE SEQUENCE [LARGE SCALE GENOMIC DNA]</scope>
    <source>
        <strain evidence="13">JU1422</strain>
    </source>
</reference>
<dbReference type="InterPro" id="IPR041174">
    <property type="entry name" value="KRR1-like_KH1"/>
</dbReference>
<dbReference type="OrthoDB" id="441223at2759"/>
<feature type="region of interest" description="Disordered" evidence="9">
    <location>
        <begin position="1"/>
        <end position="43"/>
    </location>
</feature>
<feature type="compositionally biased region" description="Basic residues" evidence="9">
    <location>
        <begin position="264"/>
        <end position="273"/>
    </location>
</feature>
<dbReference type="InterPro" id="IPR036612">
    <property type="entry name" value="KH_dom_type_1_sf"/>
</dbReference>
<dbReference type="InterPro" id="IPR024166">
    <property type="entry name" value="rRNA_assembly_KRR1"/>
</dbReference>
<dbReference type="InterPro" id="IPR048548">
    <property type="entry name" value="KRR1-like_KH2"/>
</dbReference>
<dbReference type="CDD" id="cd22394">
    <property type="entry name" value="KH-I_KRR1_rpt2"/>
    <property type="match status" value="1"/>
</dbReference>
<keyword evidence="5 8" id="KW-0694">RNA-binding</keyword>
<dbReference type="STRING" id="1611254.A0A2G5TLD1"/>
<feature type="domain" description="KRR1 small subunit processome component first KH" evidence="10">
    <location>
        <begin position="63"/>
        <end position="143"/>
    </location>
</feature>
<evidence type="ECO:0000256" key="4">
    <source>
        <dbReference type="ARBA" id="ARBA00022552"/>
    </source>
</evidence>
<dbReference type="CDD" id="cd22393">
    <property type="entry name" value="KH-I_KRR1_rpt1"/>
    <property type="match status" value="1"/>
</dbReference>
<dbReference type="PANTHER" id="PTHR12581">
    <property type="entry name" value="HIV-1 REV BINDING PROTEIN 2, 3"/>
    <property type="match status" value="1"/>
</dbReference>
<evidence type="ECO:0000256" key="3">
    <source>
        <dbReference type="ARBA" id="ARBA00022517"/>
    </source>
</evidence>
<feature type="compositionally biased region" description="Basic and acidic residues" evidence="9">
    <location>
        <begin position="1"/>
        <end position="14"/>
    </location>
</feature>
<evidence type="ECO:0000256" key="1">
    <source>
        <dbReference type="ARBA" id="ARBA00004604"/>
    </source>
</evidence>
<proteinExistence type="inferred from homology"/>
<organism evidence="12 13">
    <name type="scientific">Caenorhabditis nigoni</name>
    <dbReference type="NCBI Taxonomy" id="1611254"/>
    <lineage>
        <taxon>Eukaryota</taxon>
        <taxon>Metazoa</taxon>
        <taxon>Ecdysozoa</taxon>
        <taxon>Nematoda</taxon>
        <taxon>Chromadorea</taxon>
        <taxon>Rhabditida</taxon>
        <taxon>Rhabditina</taxon>
        <taxon>Rhabditomorpha</taxon>
        <taxon>Rhabditoidea</taxon>
        <taxon>Rhabditidae</taxon>
        <taxon>Peloderinae</taxon>
        <taxon>Caenorhabditis</taxon>
    </lineage>
</organism>
<dbReference type="GO" id="GO:0032040">
    <property type="term" value="C:small-subunit processome"/>
    <property type="evidence" value="ECO:0007669"/>
    <property type="project" value="TreeGrafter"/>
</dbReference>
<evidence type="ECO:0000256" key="5">
    <source>
        <dbReference type="ARBA" id="ARBA00022884"/>
    </source>
</evidence>
<sequence>MNKSGDKAKPRGEYEPDWADEPEEEKKTRKETAKMFGPQKDPEWWDINTFSKEDNPNGLLQESSFSSLFPKYREKYIKESWPLIEKALGEHHLKADLDLLEGTMCVRTTRKTWDPYIIMKAREVLKLLSRSVPYEQAIRVLEDEIYCEIIKISSMVRNKERFVKRRARLIGNDGATLKALELLTQCYVCVQGGTVCAVGPLSGLKQINQIVTDCMKNIHPIYNIKSMMIKRELAKNDELKDTNWDPYLPKYRKKVQSASTTKEAKKKKAYKMKPKGEYTPFPPAPVMSKIDKQIESGEYFIREHERKLNKKRAKLEASAVKTVEKQKQKLKVYQAKEEAPREKQTKKRANDAPVDLEKLKKKAKLIKSSSK</sequence>
<evidence type="ECO:0000259" key="10">
    <source>
        <dbReference type="Pfam" id="PF17903"/>
    </source>
</evidence>
<protein>
    <recommendedName>
        <fullName evidence="8">KRR1 small subunit processome component</fullName>
    </recommendedName>
    <alternativeName>
        <fullName evidence="8">KRR-R motif-containing protein 1</fullName>
    </alternativeName>
</protein>
<dbReference type="FunFam" id="3.30.1370.10:FF:000014">
    <property type="entry name" value="KRR1 small subunit processome component"/>
    <property type="match status" value="1"/>
</dbReference>
<dbReference type="Proteomes" id="UP000230233">
    <property type="component" value="Chromosome V"/>
</dbReference>
<evidence type="ECO:0000256" key="2">
    <source>
        <dbReference type="ARBA" id="ARBA00009344"/>
    </source>
</evidence>
<evidence type="ECO:0000256" key="8">
    <source>
        <dbReference type="PIRNR" id="PIRNR006515"/>
    </source>
</evidence>
<evidence type="ECO:0000259" key="11">
    <source>
        <dbReference type="Pfam" id="PF21800"/>
    </source>
</evidence>
<feature type="compositionally biased region" description="Basic and acidic residues" evidence="9">
    <location>
        <begin position="334"/>
        <end position="343"/>
    </location>
</feature>
<evidence type="ECO:0000256" key="6">
    <source>
        <dbReference type="ARBA" id="ARBA00023242"/>
    </source>
</evidence>
<dbReference type="Pfam" id="PF17903">
    <property type="entry name" value="KH_KRR1_1st"/>
    <property type="match status" value="1"/>
</dbReference>
<dbReference type="InterPro" id="IPR048549">
    <property type="entry name" value="KRR1-like_KH2_euk"/>
</dbReference>
<dbReference type="EMBL" id="PDUG01000005">
    <property type="protein sequence ID" value="PIC27911.1"/>
    <property type="molecule type" value="Genomic_DNA"/>
</dbReference>
<dbReference type="PIRSF" id="PIRSF006515">
    <property type="entry name" value="KRR1"/>
    <property type="match status" value="1"/>
</dbReference>
<accession>A0A2G5TLD1</accession>
<dbReference type="GO" id="GO:0006364">
    <property type="term" value="P:rRNA processing"/>
    <property type="evidence" value="ECO:0007669"/>
    <property type="project" value="UniProtKB-KW"/>
</dbReference>
<dbReference type="AlphaFoldDB" id="A0A2G5TLD1"/>
<comment type="function">
    <text evidence="8">Required for 40S ribosome biogenesis. Involved in nucleolar processing of pre-18S ribosomal RNA and ribosome assembly.</text>
</comment>
<comment type="similarity">
    <text evidence="2 8">Belongs to the KRR1 family.</text>
</comment>
<feature type="compositionally biased region" description="Basic residues" evidence="9">
    <location>
        <begin position="359"/>
        <end position="371"/>
    </location>
</feature>
<evidence type="ECO:0000313" key="13">
    <source>
        <dbReference type="Proteomes" id="UP000230233"/>
    </source>
</evidence>
<feature type="compositionally biased region" description="Basic and acidic residues" evidence="9">
    <location>
        <begin position="24"/>
        <end position="33"/>
    </location>
</feature>